<dbReference type="Proteomes" id="UP000654452">
    <property type="component" value="Unassembled WGS sequence"/>
</dbReference>
<proteinExistence type="predicted"/>
<evidence type="ECO:0000313" key="2">
    <source>
        <dbReference type="Proteomes" id="UP000654452"/>
    </source>
</evidence>
<gene>
    <name evidence="1" type="ORF">JJL56_32185</name>
</gene>
<dbReference type="EMBL" id="JAEPIV010000064">
    <property type="protein sequence ID" value="MBK4723505.1"/>
    <property type="molecule type" value="Genomic_DNA"/>
</dbReference>
<protein>
    <submittedName>
        <fullName evidence="1">Uncharacterized protein</fullName>
    </submittedName>
</protein>
<reference evidence="1 2" key="1">
    <citation type="submission" date="2021-01" db="EMBL/GenBank/DDBJ databases">
        <title>Azospirillum sp. YIM DDC1 draft genome.</title>
        <authorList>
            <person name="Wang Y.-X."/>
        </authorList>
    </citation>
    <scope>NUCLEOTIDE SEQUENCE [LARGE SCALE GENOMIC DNA]</scope>
    <source>
        <strain evidence="1 2">YIM DDC1</strain>
    </source>
</reference>
<keyword evidence="2" id="KW-1185">Reference proteome</keyword>
<comment type="caution">
    <text evidence="1">The sequence shown here is derived from an EMBL/GenBank/DDBJ whole genome shotgun (WGS) entry which is preliminary data.</text>
</comment>
<dbReference type="RefSeq" id="WP_200487846.1">
    <property type="nucleotide sequence ID" value="NZ_JAEPIV010000064.1"/>
</dbReference>
<evidence type="ECO:0000313" key="1">
    <source>
        <dbReference type="EMBL" id="MBK4723505.1"/>
    </source>
</evidence>
<organism evidence="1 2">
    <name type="scientific">Azospirillum aestuarii</name>
    <dbReference type="NCBI Taxonomy" id="2802052"/>
    <lineage>
        <taxon>Bacteria</taxon>
        <taxon>Pseudomonadati</taxon>
        <taxon>Pseudomonadota</taxon>
        <taxon>Alphaproteobacteria</taxon>
        <taxon>Rhodospirillales</taxon>
        <taxon>Azospirillaceae</taxon>
        <taxon>Azospirillum</taxon>
    </lineage>
</organism>
<name>A0ABS1I8X9_9PROT</name>
<sequence length="62" mass="6426">MKNNQATVPREASAASAAPLRVIPSPDFAEALVLTYAPEPIEDFVMPSVTPVFGGRGAGLLS</sequence>
<accession>A0ABS1I8X9</accession>